<reference evidence="2" key="1">
    <citation type="submission" date="2021-05" db="EMBL/GenBank/DDBJ databases">
        <authorList>
            <person name="Tigano A."/>
        </authorList>
    </citation>
    <scope>NUCLEOTIDE SEQUENCE</scope>
</reference>
<dbReference type="NCBIfam" id="TIGR01571">
    <property type="entry name" value="A_thal_Cys_rich"/>
    <property type="match status" value="1"/>
</dbReference>
<dbReference type="Pfam" id="PF04749">
    <property type="entry name" value="PLAC8"/>
    <property type="match status" value="1"/>
</dbReference>
<dbReference type="OrthoDB" id="1045822at2759"/>
<dbReference type="AlphaFoldDB" id="A0A8S4A8X3"/>
<protein>
    <submittedName>
        <fullName evidence="2">(Atlantic silverside) hypothetical protein</fullName>
    </submittedName>
</protein>
<organism evidence="2 3">
    <name type="scientific">Menidia menidia</name>
    <name type="common">Atlantic silverside</name>
    <dbReference type="NCBI Taxonomy" id="238744"/>
    <lineage>
        <taxon>Eukaryota</taxon>
        <taxon>Metazoa</taxon>
        <taxon>Chordata</taxon>
        <taxon>Craniata</taxon>
        <taxon>Vertebrata</taxon>
        <taxon>Euteleostomi</taxon>
        <taxon>Actinopterygii</taxon>
        <taxon>Neopterygii</taxon>
        <taxon>Teleostei</taxon>
        <taxon>Neoteleostei</taxon>
        <taxon>Acanthomorphata</taxon>
        <taxon>Ovalentaria</taxon>
        <taxon>Atherinomorphae</taxon>
        <taxon>Atheriniformes</taxon>
        <taxon>Atherinopsidae</taxon>
        <taxon>Menidiinae</taxon>
        <taxon>Menidia</taxon>
    </lineage>
</organism>
<evidence type="ECO:0000313" key="2">
    <source>
        <dbReference type="EMBL" id="CAG5863365.1"/>
    </source>
</evidence>
<gene>
    <name evidence="2" type="ORF">MMEN_LOCUS1384</name>
</gene>
<comment type="similarity">
    <text evidence="1">Belongs to the cornifelin family.</text>
</comment>
<evidence type="ECO:0000256" key="1">
    <source>
        <dbReference type="ARBA" id="ARBA00009024"/>
    </source>
</evidence>
<name>A0A8S4A8X3_9TELE</name>
<accession>A0A8S4A8X3</accession>
<proteinExistence type="inferred from homology"/>
<dbReference type="InterPro" id="IPR006461">
    <property type="entry name" value="PLAC_motif_containing"/>
</dbReference>
<dbReference type="EMBL" id="CAJRST010000002">
    <property type="protein sequence ID" value="CAG5863365.1"/>
    <property type="molecule type" value="Genomic_DNA"/>
</dbReference>
<keyword evidence="3" id="KW-1185">Reference proteome</keyword>
<comment type="caution">
    <text evidence="2">The sequence shown here is derived from an EMBL/GenBank/DDBJ whole genome shotgun (WGS) entry which is preliminary data.</text>
</comment>
<evidence type="ECO:0000313" key="3">
    <source>
        <dbReference type="Proteomes" id="UP000677803"/>
    </source>
</evidence>
<dbReference type="PANTHER" id="PTHR15907">
    <property type="entry name" value="DUF614 FAMILY PROTEIN-RELATED"/>
    <property type="match status" value="1"/>
</dbReference>
<sequence length="249" mass="27600">MLLFPNPVTISQYSLFLSFFLTSQGKHFGPMAEKELTDWNSGLFDCFEDMKICCYGFWCMPCLACTVSRKFGEHQCLPLYDVCGTALLVMFGIPMIVPPAALSMRAAMRTKYGIKGSLCEDVPISCFCVGCSWCQMYREVKHREKDPVVINMVNQTVVSMQPTQAAGMQHHPSVHMHQGPAVNLQHHPSIDMHQASAVNMQTAAVNMQAAAVNMQASAVNMQNYDVMMVPTNPPPAGFKTQDGVFMISN</sequence>
<dbReference type="Proteomes" id="UP000677803">
    <property type="component" value="Unassembled WGS sequence"/>
</dbReference>